<dbReference type="EMBL" id="CM007387">
    <property type="protein sequence ID" value="ONK62859.1"/>
    <property type="molecule type" value="Genomic_DNA"/>
</dbReference>
<evidence type="ECO:0000256" key="5">
    <source>
        <dbReference type="ARBA" id="ARBA00022525"/>
    </source>
</evidence>
<keyword evidence="5" id="KW-0964">Secreted</keyword>
<sequence>MKNQGICSFLLIALLVFTNPVKGSGFASTSGTHFVMNGRPFYTNGFNAYWMMYMAGDPSTRYQVSNAFQQAKSHGLNVVRTWAFSDGGYRALQISPGYYSEDMFKALDFVISEARNNGIYLILSLVNNWEGYGGKKQYVQWARDQGQWLNSDDDFFRNYLTKQFFKNHIKAVLTRVNSITGVMYKDDPTIFAWELMNEPRCQSDNSGSTLQNWISEMTCYVKSIDGNHMLEAGLEGFFGESRPDRKQYNPGYEVGSDFIANNQIPQIDFTTIHIYPDQWINGADDNAQTSFLQSWITSHSQDSASMGKPLMVTEFGRSNRQFNTAQRDAYYWTAYNSIYSSARNGGSCAGGLFWQYLGQGMDNFRDGYEVIFQECPSTESIISQQSQRMQSLNNARPNGKNLEKAKN</sequence>
<comment type="similarity">
    <text evidence="3">Belongs to the glycosyl hydrolase 5 (cellulase A) family.</text>
</comment>
<dbReference type="SUPFAM" id="SSF51445">
    <property type="entry name" value="(Trans)glycosidases"/>
    <property type="match status" value="1"/>
</dbReference>
<dbReference type="Pfam" id="PF26410">
    <property type="entry name" value="GH5_mannosidase"/>
    <property type="match status" value="1"/>
</dbReference>
<protein>
    <recommendedName>
        <fullName evidence="4">mannan endo-1,4-beta-mannosidase</fullName>
        <ecNumber evidence="4">3.2.1.78</ecNumber>
    </recommendedName>
</protein>
<dbReference type="GO" id="GO:0000272">
    <property type="term" value="P:polysaccharide catabolic process"/>
    <property type="evidence" value="ECO:0007669"/>
    <property type="project" value="InterPro"/>
</dbReference>
<keyword evidence="7" id="KW-0378">Hydrolase</keyword>
<evidence type="ECO:0000256" key="8">
    <source>
        <dbReference type="ARBA" id="ARBA00023295"/>
    </source>
</evidence>
<evidence type="ECO:0000256" key="3">
    <source>
        <dbReference type="ARBA" id="ARBA00005641"/>
    </source>
</evidence>
<evidence type="ECO:0000256" key="10">
    <source>
        <dbReference type="SAM" id="SignalP"/>
    </source>
</evidence>
<keyword evidence="13" id="KW-1185">Reference proteome</keyword>
<dbReference type="PANTHER" id="PTHR31451">
    <property type="match status" value="1"/>
</dbReference>
<proteinExistence type="inferred from homology"/>
<accession>A0A5P1EDI4</accession>
<evidence type="ECO:0000256" key="6">
    <source>
        <dbReference type="ARBA" id="ARBA00022729"/>
    </source>
</evidence>
<dbReference type="Gramene" id="ONK62859">
    <property type="protein sequence ID" value="ONK62859"/>
    <property type="gene ID" value="A4U43_C07F8880"/>
</dbReference>
<name>A0A5P1EDI4_ASPOF</name>
<feature type="region of interest" description="Disordered" evidence="9">
    <location>
        <begin position="383"/>
        <end position="407"/>
    </location>
</feature>
<gene>
    <name evidence="12" type="ORF">A4U43_C07F8880</name>
</gene>
<evidence type="ECO:0000256" key="2">
    <source>
        <dbReference type="ARBA" id="ARBA00004613"/>
    </source>
</evidence>
<dbReference type="OMA" id="VTEHMER"/>
<comment type="catalytic activity">
    <reaction evidence="1">
        <text>Random hydrolysis of (1-&gt;4)-beta-D-mannosidic linkages in mannans, galactomannans and glucomannans.</text>
        <dbReference type="EC" id="3.2.1.78"/>
    </reaction>
</comment>
<dbReference type="GO" id="GO:0016985">
    <property type="term" value="F:mannan endo-1,4-beta-mannosidase activity"/>
    <property type="evidence" value="ECO:0007669"/>
    <property type="project" value="UniProtKB-EC"/>
</dbReference>
<feature type="chain" id="PRO_5024374683" description="mannan endo-1,4-beta-mannosidase" evidence="10">
    <location>
        <begin position="24"/>
        <end position="407"/>
    </location>
</feature>
<dbReference type="AlphaFoldDB" id="A0A5P1EDI4"/>
<dbReference type="InterPro" id="IPR001547">
    <property type="entry name" value="Glyco_hydro_5"/>
</dbReference>
<organism evidence="12 13">
    <name type="scientific">Asparagus officinalis</name>
    <name type="common">Garden asparagus</name>
    <dbReference type="NCBI Taxonomy" id="4686"/>
    <lineage>
        <taxon>Eukaryota</taxon>
        <taxon>Viridiplantae</taxon>
        <taxon>Streptophyta</taxon>
        <taxon>Embryophyta</taxon>
        <taxon>Tracheophyta</taxon>
        <taxon>Spermatophyta</taxon>
        <taxon>Magnoliopsida</taxon>
        <taxon>Liliopsida</taxon>
        <taxon>Asparagales</taxon>
        <taxon>Asparagaceae</taxon>
        <taxon>Asparagoideae</taxon>
        <taxon>Asparagus</taxon>
    </lineage>
</organism>
<reference evidence="13" key="1">
    <citation type="journal article" date="2017" name="Nat. Commun.">
        <title>The asparagus genome sheds light on the origin and evolution of a young Y chromosome.</title>
        <authorList>
            <person name="Harkess A."/>
            <person name="Zhou J."/>
            <person name="Xu C."/>
            <person name="Bowers J.E."/>
            <person name="Van der Hulst R."/>
            <person name="Ayyampalayam S."/>
            <person name="Mercati F."/>
            <person name="Riccardi P."/>
            <person name="McKain M.R."/>
            <person name="Kakrana A."/>
            <person name="Tang H."/>
            <person name="Ray J."/>
            <person name="Groenendijk J."/>
            <person name="Arikit S."/>
            <person name="Mathioni S.M."/>
            <person name="Nakano M."/>
            <person name="Shan H."/>
            <person name="Telgmann-Rauber A."/>
            <person name="Kanno A."/>
            <person name="Yue Z."/>
            <person name="Chen H."/>
            <person name="Li W."/>
            <person name="Chen Y."/>
            <person name="Xu X."/>
            <person name="Zhang Y."/>
            <person name="Luo S."/>
            <person name="Chen H."/>
            <person name="Gao J."/>
            <person name="Mao Z."/>
            <person name="Pires J.C."/>
            <person name="Luo M."/>
            <person name="Kudrna D."/>
            <person name="Wing R.A."/>
            <person name="Meyers B.C."/>
            <person name="Yi K."/>
            <person name="Kong H."/>
            <person name="Lavrijsen P."/>
            <person name="Sunseri F."/>
            <person name="Falavigna A."/>
            <person name="Ye Y."/>
            <person name="Leebens-Mack J.H."/>
            <person name="Chen G."/>
        </authorList>
    </citation>
    <scope>NUCLEOTIDE SEQUENCE [LARGE SCALE GENOMIC DNA]</scope>
    <source>
        <strain evidence="13">cv. DH0086</strain>
    </source>
</reference>
<comment type="subcellular location">
    <subcellularLocation>
        <location evidence="2">Secreted</location>
    </subcellularLocation>
</comment>
<evidence type="ECO:0000256" key="7">
    <source>
        <dbReference type="ARBA" id="ARBA00022801"/>
    </source>
</evidence>
<feature type="domain" description="Glycoside hydrolase family 5" evidence="11">
    <location>
        <begin position="26"/>
        <end position="360"/>
    </location>
</feature>
<evidence type="ECO:0000256" key="9">
    <source>
        <dbReference type="SAM" id="MobiDB-lite"/>
    </source>
</evidence>
<dbReference type="FunFam" id="3.20.20.80:FF:000012">
    <property type="entry name" value="Mannan endo-1,4-beta-mannosidase 6"/>
    <property type="match status" value="1"/>
</dbReference>
<dbReference type="GO" id="GO:0005576">
    <property type="term" value="C:extracellular region"/>
    <property type="evidence" value="ECO:0007669"/>
    <property type="project" value="UniProtKB-SubCell"/>
</dbReference>
<dbReference type="InterPro" id="IPR017853">
    <property type="entry name" value="GH"/>
</dbReference>
<dbReference type="PANTHER" id="PTHR31451:SF39">
    <property type="entry name" value="MANNAN ENDO-1,4-BETA-MANNOSIDASE 1"/>
    <property type="match status" value="1"/>
</dbReference>
<dbReference type="EC" id="3.2.1.78" evidence="4"/>
<keyword evidence="8" id="KW-0326">Glycosidase</keyword>
<feature type="signal peptide" evidence="10">
    <location>
        <begin position="1"/>
        <end position="23"/>
    </location>
</feature>
<evidence type="ECO:0000313" key="13">
    <source>
        <dbReference type="Proteomes" id="UP000243459"/>
    </source>
</evidence>
<dbReference type="Proteomes" id="UP000243459">
    <property type="component" value="Chromosome 7"/>
</dbReference>
<dbReference type="Gene3D" id="3.20.20.80">
    <property type="entry name" value="Glycosidases"/>
    <property type="match status" value="1"/>
</dbReference>
<evidence type="ECO:0000259" key="11">
    <source>
        <dbReference type="Pfam" id="PF26410"/>
    </source>
</evidence>
<dbReference type="InterPro" id="IPR045053">
    <property type="entry name" value="MAN-like"/>
</dbReference>
<evidence type="ECO:0000256" key="1">
    <source>
        <dbReference type="ARBA" id="ARBA00001678"/>
    </source>
</evidence>
<keyword evidence="6 10" id="KW-0732">Signal</keyword>
<evidence type="ECO:0000256" key="4">
    <source>
        <dbReference type="ARBA" id="ARBA00012706"/>
    </source>
</evidence>
<evidence type="ECO:0000313" key="12">
    <source>
        <dbReference type="EMBL" id="ONK62859.1"/>
    </source>
</evidence>